<evidence type="ECO:0000256" key="4">
    <source>
        <dbReference type="PROSITE-ProRule" id="PRU10137"/>
    </source>
</evidence>
<feature type="domain" description="Resolvase/invertase-type recombinase catalytic" evidence="5">
    <location>
        <begin position="9"/>
        <end position="149"/>
    </location>
</feature>
<dbReference type="Gene3D" id="3.40.50.1390">
    <property type="entry name" value="Resolvase, N-terminal catalytic domain"/>
    <property type="match status" value="1"/>
</dbReference>
<dbReference type="Proteomes" id="UP001500968">
    <property type="component" value="Unassembled WGS sequence"/>
</dbReference>
<gene>
    <name evidence="6" type="ORF">GCM10022386_16050</name>
</gene>
<dbReference type="InterPro" id="IPR006119">
    <property type="entry name" value="Resolv_N"/>
</dbReference>
<evidence type="ECO:0000313" key="6">
    <source>
        <dbReference type="EMBL" id="GAA4032607.1"/>
    </source>
</evidence>
<dbReference type="InterPro" id="IPR050639">
    <property type="entry name" value="SSR_resolvase"/>
</dbReference>
<keyword evidence="2" id="KW-0238">DNA-binding</keyword>
<dbReference type="Pfam" id="PF00239">
    <property type="entry name" value="Resolvase"/>
    <property type="match status" value="1"/>
</dbReference>
<name>A0ABP7TXA8_9FLAO</name>
<dbReference type="SMART" id="SM00857">
    <property type="entry name" value="Resolvase"/>
    <property type="match status" value="1"/>
</dbReference>
<dbReference type="PANTHER" id="PTHR30461">
    <property type="entry name" value="DNA-INVERTASE FROM LAMBDOID PROPHAGE"/>
    <property type="match status" value="1"/>
</dbReference>
<keyword evidence="3" id="KW-0233">DNA recombination</keyword>
<keyword evidence="1" id="KW-0229">DNA integration</keyword>
<dbReference type="InterPro" id="IPR036162">
    <property type="entry name" value="Resolvase-like_N_sf"/>
</dbReference>
<protein>
    <submittedName>
        <fullName evidence="6">Recombinase family protein</fullName>
    </submittedName>
</protein>
<organism evidence="6 7">
    <name type="scientific">Flavobacterium cheonhonense</name>
    <dbReference type="NCBI Taxonomy" id="706185"/>
    <lineage>
        <taxon>Bacteria</taxon>
        <taxon>Pseudomonadati</taxon>
        <taxon>Bacteroidota</taxon>
        <taxon>Flavobacteriia</taxon>
        <taxon>Flavobacteriales</taxon>
        <taxon>Flavobacteriaceae</taxon>
        <taxon>Flavobacterium</taxon>
    </lineage>
</organism>
<dbReference type="SUPFAM" id="SSF53041">
    <property type="entry name" value="Resolvase-like"/>
    <property type="match status" value="1"/>
</dbReference>
<comment type="caution">
    <text evidence="6">The sequence shown here is derived from an EMBL/GenBank/DDBJ whole genome shotgun (WGS) entry which is preliminary data.</text>
</comment>
<sequence length="205" mass="23115">MQLKLFAMSKVKYIRVSTTEQNTGRQEVNANQFSKIYIDKTSGSVQFTERKEASKLISDIEAGAISEIHIASIDRLGRNIIDILTMVEYFNKRSINLFVENIGMFSLVDNKPNPSFKMIVSVLGNVAEMERINMLERQRQGIELAKAKGTYKGRLYGTRMSDEDLLNKYKAVVRELKSGQSLRRAAKLGGCSLGTAQKIQRLISL</sequence>
<dbReference type="CDD" id="cd03768">
    <property type="entry name" value="SR_ResInv"/>
    <property type="match status" value="1"/>
</dbReference>
<reference evidence="7" key="1">
    <citation type="journal article" date="2019" name="Int. J. Syst. Evol. Microbiol.">
        <title>The Global Catalogue of Microorganisms (GCM) 10K type strain sequencing project: providing services to taxonomists for standard genome sequencing and annotation.</title>
        <authorList>
            <consortium name="The Broad Institute Genomics Platform"/>
            <consortium name="The Broad Institute Genome Sequencing Center for Infectious Disease"/>
            <person name="Wu L."/>
            <person name="Ma J."/>
        </authorList>
    </citation>
    <scope>NUCLEOTIDE SEQUENCE [LARGE SCALE GENOMIC DNA]</scope>
    <source>
        <strain evidence="7">JCM 17064</strain>
    </source>
</reference>
<evidence type="ECO:0000256" key="2">
    <source>
        <dbReference type="ARBA" id="ARBA00023125"/>
    </source>
</evidence>
<evidence type="ECO:0000259" key="5">
    <source>
        <dbReference type="PROSITE" id="PS51736"/>
    </source>
</evidence>
<evidence type="ECO:0000256" key="3">
    <source>
        <dbReference type="ARBA" id="ARBA00023172"/>
    </source>
</evidence>
<dbReference type="PANTHER" id="PTHR30461:SF2">
    <property type="entry name" value="SERINE RECOMBINASE PINE-RELATED"/>
    <property type="match status" value="1"/>
</dbReference>
<proteinExistence type="predicted"/>
<dbReference type="PROSITE" id="PS00397">
    <property type="entry name" value="RECOMBINASES_1"/>
    <property type="match status" value="1"/>
</dbReference>
<evidence type="ECO:0000313" key="7">
    <source>
        <dbReference type="Proteomes" id="UP001500968"/>
    </source>
</evidence>
<dbReference type="PROSITE" id="PS51736">
    <property type="entry name" value="RECOMBINASES_3"/>
    <property type="match status" value="1"/>
</dbReference>
<feature type="active site" description="O-(5'-phospho-DNA)-serine intermediate" evidence="4">
    <location>
        <position position="17"/>
    </location>
</feature>
<dbReference type="EMBL" id="BAABCR010000015">
    <property type="protein sequence ID" value="GAA4032607.1"/>
    <property type="molecule type" value="Genomic_DNA"/>
</dbReference>
<accession>A0ABP7TXA8</accession>
<keyword evidence="7" id="KW-1185">Reference proteome</keyword>
<dbReference type="InterPro" id="IPR006118">
    <property type="entry name" value="Recombinase_CS"/>
</dbReference>
<evidence type="ECO:0000256" key="1">
    <source>
        <dbReference type="ARBA" id="ARBA00022908"/>
    </source>
</evidence>